<organism evidence="1 2">
    <name type="scientific">Candida albicans P78048</name>
    <dbReference type="NCBI Taxonomy" id="1094989"/>
    <lineage>
        <taxon>Eukaryota</taxon>
        <taxon>Fungi</taxon>
        <taxon>Dikarya</taxon>
        <taxon>Ascomycota</taxon>
        <taxon>Saccharomycotina</taxon>
        <taxon>Pichiomycetes</taxon>
        <taxon>Debaryomycetaceae</taxon>
        <taxon>Candida/Lodderomyces clade</taxon>
        <taxon>Candida</taxon>
    </lineage>
</organism>
<proteinExistence type="predicted"/>
<accession>A0AB34PWB5</accession>
<dbReference type="AlphaFoldDB" id="A0AB34PWB5"/>
<dbReference type="EMBL" id="AJIX01000010">
    <property type="protein sequence ID" value="KGR15966.1"/>
    <property type="molecule type" value="Genomic_DNA"/>
</dbReference>
<reference evidence="1 2" key="1">
    <citation type="submission" date="2013-12" db="EMBL/GenBank/DDBJ databases">
        <title>The Genome Sequence of Candida albicans P78048.</title>
        <authorList>
            <consortium name="The Broad Institute Genome Sequencing Platform"/>
            <consortium name="The Broad Institute Genome Sequencing Center for Infectious Disease"/>
            <person name="Cuomo C."/>
            <person name="Bennett R."/>
            <person name="Hirakawa M."/>
            <person name="Noverr M."/>
            <person name="Mitchell A."/>
            <person name="Young S.K."/>
            <person name="Zeng Q."/>
            <person name="Gargeya S."/>
            <person name="Fitzgerald M."/>
            <person name="Abouelleil A."/>
            <person name="Alvarado L."/>
            <person name="Berlin A.M."/>
            <person name="Chapman S.B."/>
            <person name="Dewar J."/>
            <person name="Goldberg J."/>
            <person name="Griggs A."/>
            <person name="Gujja S."/>
            <person name="Hansen M."/>
            <person name="Howarth C."/>
            <person name="Imamovic A."/>
            <person name="Larimer J."/>
            <person name="McCowan C."/>
            <person name="Murphy C."/>
            <person name="Pearson M."/>
            <person name="Priest M."/>
            <person name="Roberts A."/>
            <person name="Saif S."/>
            <person name="Shea T."/>
            <person name="Sykes S."/>
            <person name="Wortman J."/>
            <person name="Nusbaum C."/>
            <person name="Birren B."/>
        </authorList>
    </citation>
    <scope>NUCLEOTIDE SEQUENCE [LARGE SCALE GENOMIC DNA]</scope>
    <source>
        <strain evidence="1 2">P78048</strain>
    </source>
</reference>
<protein>
    <submittedName>
        <fullName evidence="1">Uncharacterized protein</fullName>
    </submittedName>
</protein>
<sequence length="114" mass="12972">MWLIERLKVYSVVEDLQNNTQNKVEFADNLGSLKSKRVFRKITVFVSNGKRQGQCLCILDEMCVVSSLFESVCKRLVNFRQFNVVAIESLLNVNKNISLVKFLLAVSHVGGCFL</sequence>
<gene>
    <name evidence="1" type="ORF">MG3_01558</name>
</gene>
<name>A0AB34PWB5_CANAX</name>
<comment type="caution">
    <text evidence="1">The sequence shown here is derived from an EMBL/GenBank/DDBJ whole genome shotgun (WGS) entry which is preliminary data.</text>
</comment>
<dbReference type="Proteomes" id="UP000030161">
    <property type="component" value="Unassembled WGS sequence"/>
</dbReference>
<evidence type="ECO:0000313" key="1">
    <source>
        <dbReference type="EMBL" id="KGR15966.1"/>
    </source>
</evidence>
<feature type="non-terminal residue" evidence="1">
    <location>
        <position position="114"/>
    </location>
</feature>
<evidence type="ECO:0000313" key="2">
    <source>
        <dbReference type="Proteomes" id="UP000030161"/>
    </source>
</evidence>